<keyword evidence="3" id="KW-0328">Glycosyltransferase</keyword>
<dbReference type="InterPro" id="IPR050194">
    <property type="entry name" value="Glycosyltransferase_grp1"/>
</dbReference>
<dbReference type="InterPro" id="IPR028098">
    <property type="entry name" value="Glyco_trans_4-like_N"/>
</dbReference>
<evidence type="ECO:0000313" key="4">
    <source>
        <dbReference type="Proteomes" id="UP001342418"/>
    </source>
</evidence>
<accession>A0ABY5MGT7</accession>
<evidence type="ECO:0000259" key="2">
    <source>
        <dbReference type="Pfam" id="PF13439"/>
    </source>
</evidence>
<dbReference type="Proteomes" id="UP001342418">
    <property type="component" value="Chromosome"/>
</dbReference>
<evidence type="ECO:0000313" key="3">
    <source>
        <dbReference type="EMBL" id="UUP16622.1"/>
    </source>
</evidence>
<feature type="domain" description="Glycosyltransferase subfamily 4-like N-terminal" evidence="2">
    <location>
        <begin position="18"/>
        <end position="119"/>
    </location>
</feature>
<dbReference type="Pfam" id="PF00534">
    <property type="entry name" value="Glycos_transf_1"/>
    <property type="match status" value="1"/>
</dbReference>
<keyword evidence="3" id="KW-0808">Transferase</keyword>
<dbReference type="PANTHER" id="PTHR45947:SF3">
    <property type="entry name" value="SULFOQUINOVOSYL TRANSFERASE SQD2"/>
    <property type="match status" value="1"/>
</dbReference>
<dbReference type="EC" id="2.4.1.-" evidence="3"/>
<dbReference type="GO" id="GO:0016757">
    <property type="term" value="F:glycosyltransferase activity"/>
    <property type="evidence" value="ECO:0007669"/>
    <property type="project" value="UniProtKB-KW"/>
</dbReference>
<dbReference type="RefSeq" id="WP_338529034.1">
    <property type="nucleotide sequence ID" value="NZ_CP030941.1"/>
</dbReference>
<evidence type="ECO:0000259" key="1">
    <source>
        <dbReference type="Pfam" id="PF00534"/>
    </source>
</evidence>
<feature type="domain" description="Glycosyl transferase family 1" evidence="1">
    <location>
        <begin position="172"/>
        <end position="308"/>
    </location>
</feature>
<dbReference type="InterPro" id="IPR001296">
    <property type="entry name" value="Glyco_trans_1"/>
</dbReference>
<sequence>MRIAQIAPLAESVPPRLYGGTERIVSYLTEELVRQGHDVTLFASADSLTSAELVACVDRPLRLNPAVKDPIPYHVMMLDKVARRAEEFDVLHFHIDILHFPLIREFASRTLTTLHGRLDLLDLKPFYSAFSDVPLVSISNDQRGPMPPVNWVGTVYHGLPRDLLPFTAKPAPGYLAFLGRISPEKRPDRAIEIAARAGMPLKMAAKVDNADLPYWKEVVEPLVATHRNVEFIGEIAEHQKAEFLGNASALLFPIDWPEPFGLVMIEAMACGTPVIAFDRGSVPEVIDDGVSGFIVENIEGAVAAVDRARAHDRRKVREAFEQRFTADRMARDYVEIYRRLAATSRQDPIPFMSEPGDFAQRAVS</sequence>
<organism evidence="3 4">
    <name type="scientific">Nitratireductor thuwali</name>
    <dbReference type="NCBI Taxonomy" id="2267699"/>
    <lineage>
        <taxon>Bacteria</taxon>
        <taxon>Pseudomonadati</taxon>
        <taxon>Pseudomonadota</taxon>
        <taxon>Alphaproteobacteria</taxon>
        <taxon>Hyphomicrobiales</taxon>
        <taxon>Phyllobacteriaceae</taxon>
        <taxon>Nitratireductor</taxon>
    </lineage>
</organism>
<dbReference type="Pfam" id="PF13439">
    <property type="entry name" value="Glyco_transf_4"/>
    <property type="match status" value="1"/>
</dbReference>
<keyword evidence="4" id="KW-1185">Reference proteome</keyword>
<proteinExistence type="predicted"/>
<reference evidence="3 4" key="1">
    <citation type="submission" date="2018-07" db="EMBL/GenBank/DDBJ databases">
        <title>Genome sequence of Nitratireductor thuwali#1536.</title>
        <authorList>
            <person name="Michoud G."/>
            <person name="Merlino G."/>
            <person name="Sefrji F.O."/>
            <person name="Daffonchio D."/>
        </authorList>
    </citation>
    <scope>NUCLEOTIDE SEQUENCE [LARGE SCALE GENOMIC DNA]</scope>
    <source>
        <strain evidence="4">Nit1536</strain>
    </source>
</reference>
<dbReference type="CDD" id="cd03802">
    <property type="entry name" value="GT4_AviGT4-like"/>
    <property type="match status" value="1"/>
</dbReference>
<gene>
    <name evidence="3" type="primary">bshA_2</name>
    <name evidence="3" type="ORF">NTH_01069</name>
</gene>
<dbReference type="PANTHER" id="PTHR45947">
    <property type="entry name" value="SULFOQUINOVOSYL TRANSFERASE SQD2"/>
    <property type="match status" value="1"/>
</dbReference>
<dbReference type="Gene3D" id="3.40.50.2000">
    <property type="entry name" value="Glycogen Phosphorylase B"/>
    <property type="match status" value="2"/>
</dbReference>
<dbReference type="EMBL" id="CP030941">
    <property type="protein sequence ID" value="UUP16622.1"/>
    <property type="molecule type" value="Genomic_DNA"/>
</dbReference>
<protein>
    <submittedName>
        <fullName evidence="3">N-acetyl-alpha-D-glucosaminyl L-malate synthase</fullName>
        <ecNumber evidence="3">2.4.1.-</ecNumber>
    </submittedName>
</protein>
<name>A0ABY5MGT7_9HYPH</name>
<dbReference type="SUPFAM" id="SSF53756">
    <property type="entry name" value="UDP-Glycosyltransferase/glycogen phosphorylase"/>
    <property type="match status" value="1"/>
</dbReference>